<evidence type="ECO:0000313" key="3">
    <source>
        <dbReference type="Proteomes" id="UP000621856"/>
    </source>
</evidence>
<sequence length="182" mass="21268">MGRRLSIHRPTAKVRGVDRRLRALDRWADGFAGYEPYIDERYMNHKIPVLDRLVNPPTTTAAIQEKALAALIKAADYLSRSPVCERVPYYRACVLMGLPDMFHSEVTAFYDEEYYRSFWRSDRMLDSKVLTESFDVTIPDGFEVCGYIVPFQVDFDDINGVRTDEEGRFWIDEERWVIGERP</sequence>
<dbReference type="AlphaFoldDB" id="A0A8J3A3S7"/>
<protein>
    <submittedName>
        <fullName evidence="2">DUF3916 domain-containing protein</fullName>
    </submittedName>
</protein>
<proteinExistence type="predicted"/>
<dbReference type="Pfam" id="PF13079">
    <property type="entry name" value="DUF3916"/>
    <property type="match status" value="1"/>
</dbReference>
<reference evidence="2 4" key="2">
    <citation type="submission" date="2020-02" db="EMBL/GenBank/DDBJ databases">
        <title>Genome sequence of Parvularcula flava strain NH6-79.</title>
        <authorList>
            <person name="Abdul Karim M.H."/>
            <person name="Lam M.Q."/>
            <person name="Chen S.J."/>
            <person name="Yahya A."/>
            <person name="Shahir S."/>
            <person name="Shamsir M.S."/>
            <person name="Chong C.S."/>
        </authorList>
    </citation>
    <scope>NUCLEOTIDE SEQUENCE [LARGE SCALE GENOMIC DNA]</scope>
    <source>
        <strain evidence="2 4">NH6-79</strain>
    </source>
</reference>
<dbReference type="Proteomes" id="UP000621856">
    <property type="component" value="Unassembled WGS sequence"/>
</dbReference>
<evidence type="ECO:0000313" key="1">
    <source>
        <dbReference type="EMBL" id="GGH96771.1"/>
    </source>
</evidence>
<name>A0A8J3A3S7_9PROT</name>
<dbReference type="Proteomes" id="UP000818603">
    <property type="component" value="Unassembled WGS sequence"/>
</dbReference>
<comment type="caution">
    <text evidence="1">The sequence shown here is derived from an EMBL/GenBank/DDBJ whole genome shotgun (WGS) entry which is preliminary data.</text>
</comment>
<evidence type="ECO:0000313" key="4">
    <source>
        <dbReference type="Proteomes" id="UP000818603"/>
    </source>
</evidence>
<reference evidence="1" key="3">
    <citation type="submission" date="2020-09" db="EMBL/GenBank/DDBJ databases">
        <authorList>
            <person name="Sun Q."/>
            <person name="Zhou Y."/>
        </authorList>
    </citation>
    <scope>NUCLEOTIDE SEQUENCE</scope>
    <source>
        <strain evidence="1">CGMCC 1.14984</strain>
    </source>
</reference>
<dbReference type="InterPro" id="IPR025075">
    <property type="entry name" value="DUF3916"/>
</dbReference>
<keyword evidence="4" id="KW-1185">Reference proteome</keyword>
<organism evidence="1 3">
    <name type="scientific">Aquisalinus luteolus</name>
    <dbReference type="NCBI Taxonomy" id="1566827"/>
    <lineage>
        <taxon>Bacteria</taxon>
        <taxon>Pseudomonadati</taxon>
        <taxon>Pseudomonadota</taxon>
        <taxon>Alphaproteobacteria</taxon>
        <taxon>Parvularculales</taxon>
        <taxon>Parvularculaceae</taxon>
        <taxon>Aquisalinus</taxon>
    </lineage>
</organism>
<accession>A0A8J3A3S7</accession>
<gene>
    <name evidence="2" type="ORF">FF098_008180</name>
    <name evidence="1" type="ORF">GCM10011355_16460</name>
</gene>
<dbReference type="EMBL" id="BMGZ01000001">
    <property type="protein sequence ID" value="GGH96771.1"/>
    <property type="molecule type" value="Genomic_DNA"/>
</dbReference>
<reference evidence="1" key="1">
    <citation type="journal article" date="2014" name="Int. J. Syst. Evol. Microbiol.">
        <title>Complete genome sequence of Corynebacterium casei LMG S-19264T (=DSM 44701T), isolated from a smear-ripened cheese.</title>
        <authorList>
            <consortium name="US DOE Joint Genome Institute (JGI-PGF)"/>
            <person name="Walter F."/>
            <person name="Albersmeier A."/>
            <person name="Kalinowski J."/>
            <person name="Ruckert C."/>
        </authorList>
    </citation>
    <scope>NUCLEOTIDE SEQUENCE</scope>
    <source>
        <strain evidence="1">CGMCC 1.14984</strain>
    </source>
</reference>
<dbReference type="RefSeq" id="WP_155139179.1">
    <property type="nucleotide sequence ID" value="NZ_BMGZ01000001.1"/>
</dbReference>
<dbReference type="EMBL" id="VCJR02000001">
    <property type="protein sequence ID" value="NHK27876.1"/>
    <property type="molecule type" value="Genomic_DNA"/>
</dbReference>
<evidence type="ECO:0000313" key="2">
    <source>
        <dbReference type="EMBL" id="NHK27876.1"/>
    </source>
</evidence>